<evidence type="ECO:0000313" key="2">
    <source>
        <dbReference type="EMBL" id="MEO1782567.1"/>
    </source>
</evidence>
<keyword evidence="3" id="KW-1185">Reference proteome</keyword>
<reference evidence="2" key="1">
    <citation type="submission" date="2016-06" db="EMBL/GenBank/DDBJ databases">
        <authorList>
            <person name="Van Tyne D."/>
        </authorList>
    </citation>
    <scope>NUCLEOTIDE SEQUENCE</scope>
    <source>
        <strain evidence="2">JM9A</strain>
    </source>
</reference>
<dbReference type="InterPro" id="IPR007345">
    <property type="entry name" value="Polysacch_pyruvyl_Trfase"/>
</dbReference>
<gene>
    <name evidence="2" type="ORF">BAU18_002179</name>
</gene>
<dbReference type="Proteomes" id="UP001429357">
    <property type="component" value="Unassembled WGS sequence"/>
</dbReference>
<protein>
    <recommendedName>
        <fullName evidence="1">Polysaccharide pyruvyl transferase domain-containing protein</fullName>
    </recommendedName>
</protein>
<evidence type="ECO:0000259" key="1">
    <source>
        <dbReference type="Pfam" id="PF04230"/>
    </source>
</evidence>
<comment type="caution">
    <text evidence="2">The sequence shown here is derived from an EMBL/GenBank/DDBJ whole genome shotgun (WGS) entry which is preliminary data.</text>
</comment>
<dbReference type="PANTHER" id="PTHR36836">
    <property type="entry name" value="COLANIC ACID BIOSYNTHESIS PROTEIN WCAK"/>
    <property type="match status" value="1"/>
</dbReference>
<reference evidence="2" key="2">
    <citation type="submission" date="2024-02" db="EMBL/GenBank/DDBJ databases">
        <title>The Genome Sequence of Enterococcus diestrammenae JM9A.</title>
        <authorList>
            <person name="Earl A."/>
            <person name="Manson A."/>
            <person name="Gilmore M."/>
            <person name="Sanders J."/>
            <person name="Shea T."/>
            <person name="Howe W."/>
            <person name="Livny J."/>
            <person name="Cuomo C."/>
            <person name="Neafsey D."/>
            <person name="Birren B."/>
        </authorList>
    </citation>
    <scope>NUCLEOTIDE SEQUENCE</scope>
    <source>
        <strain evidence="2">JM9A</strain>
    </source>
</reference>
<feature type="domain" description="Polysaccharide pyruvyl transferase" evidence="1">
    <location>
        <begin position="6"/>
        <end position="175"/>
    </location>
</feature>
<evidence type="ECO:0000313" key="3">
    <source>
        <dbReference type="Proteomes" id="UP001429357"/>
    </source>
</evidence>
<dbReference type="Pfam" id="PF04230">
    <property type="entry name" value="PS_pyruv_trans"/>
    <property type="match status" value="1"/>
</dbReference>
<dbReference type="EMBL" id="MAEI02000001">
    <property type="protein sequence ID" value="MEO1782567.1"/>
    <property type="molecule type" value="Genomic_DNA"/>
</dbReference>
<organism evidence="2 3">
    <name type="scientific">Enterococcus diestrammenae</name>
    <dbReference type="NCBI Taxonomy" id="1155073"/>
    <lineage>
        <taxon>Bacteria</taxon>
        <taxon>Bacillati</taxon>
        <taxon>Bacillota</taxon>
        <taxon>Bacilli</taxon>
        <taxon>Lactobacillales</taxon>
        <taxon>Enterococcaceae</taxon>
        <taxon>Enterococcus</taxon>
    </lineage>
</organism>
<accession>A0ABV0F674</accession>
<dbReference type="PANTHER" id="PTHR36836:SF1">
    <property type="entry name" value="COLANIC ACID BIOSYNTHESIS PROTEIN WCAK"/>
    <property type="match status" value="1"/>
</dbReference>
<name>A0ABV0F674_9ENTE</name>
<sequence>MNQTLNVLNSAKGISFREEVSLKRMIELGLDKSRVSLTSDYAFLLTKNKNSFFEILRPYIVVTLRQHNYKSIDGESHYLKNIKTCCDQLHSKYGVDVLVVPHVKGPNSFENDIIITKEFEKLTNGLDYYKYDYNYYSATELITLYSNAEILIGTRFHSVIFGLITNVPSFAISYSGYKANIVKQFQLDRYMISIEDLATHHCSRFNDLVKDLYEHRVEARKLIEERMPFVLQAILNDDAFLTLRD</sequence>
<proteinExistence type="predicted"/>